<feature type="active site" description="Proton donor" evidence="6">
    <location>
        <position position="203"/>
    </location>
</feature>
<dbReference type="PANTHER" id="PTHR43772:SF2">
    <property type="entry name" value="PUTATIVE (AFU_ORTHOLOGUE AFUA_2G04480)-RELATED"/>
    <property type="match status" value="1"/>
</dbReference>
<reference evidence="10 11" key="1">
    <citation type="submission" date="2018-10" db="EMBL/GenBank/DDBJ databases">
        <title>Sphingobacterium sp. M05W1-28.</title>
        <authorList>
            <person name="Cai H."/>
        </authorList>
    </citation>
    <scope>NUCLEOTIDE SEQUENCE [LARGE SCALE GENOMIC DNA]</scope>
    <source>
        <strain evidence="10 11">M05W1-28</strain>
    </source>
</reference>
<dbReference type="Gene3D" id="2.115.10.20">
    <property type="entry name" value="Glycosyl hydrolase domain, family 43"/>
    <property type="match status" value="1"/>
</dbReference>
<feature type="active site" description="Proton acceptor" evidence="6">
    <location>
        <position position="41"/>
    </location>
</feature>
<dbReference type="InterPro" id="IPR008979">
    <property type="entry name" value="Galactose-bd-like_sf"/>
</dbReference>
<protein>
    <recommendedName>
        <fullName evidence="9">F5/8 type C domain-containing protein</fullName>
    </recommendedName>
</protein>
<keyword evidence="2" id="KW-0858">Xylan degradation</keyword>
<evidence type="ECO:0000259" key="9">
    <source>
        <dbReference type="PROSITE" id="PS50022"/>
    </source>
</evidence>
<keyword evidence="11" id="KW-1185">Reference proteome</keyword>
<feature type="domain" description="F5/8 type C" evidence="9">
    <location>
        <begin position="321"/>
        <end position="460"/>
    </location>
</feature>
<keyword evidence="3" id="KW-0378">Hydrolase</keyword>
<evidence type="ECO:0000256" key="6">
    <source>
        <dbReference type="PIRSR" id="PIRSR606710-1"/>
    </source>
</evidence>
<organism evidence="10 11">
    <name type="scientific">Sphingobacterium puteale</name>
    <dbReference type="NCBI Taxonomy" id="2420510"/>
    <lineage>
        <taxon>Bacteria</taxon>
        <taxon>Pseudomonadati</taxon>
        <taxon>Bacteroidota</taxon>
        <taxon>Sphingobacteriia</taxon>
        <taxon>Sphingobacteriales</taxon>
        <taxon>Sphingobacteriaceae</taxon>
        <taxon>Sphingobacterium</taxon>
    </lineage>
</organism>
<keyword evidence="5" id="KW-0326">Glycosidase</keyword>
<dbReference type="PROSITE" id="PS50022">
    <property type="entry name" value="FA58C_3"/>
    <property type="match status" value="1"/>
</dbReference>
<feature type="signal peptide" evidence="8">
    <location>
        <begin position="1"/>
        <end position="19"/>
    </location>
</feature>
<dbReference type="CDD" id="cd18608">
    <property type="entry name" value="GH43_F5-8_typeC-like"/>
    <property type="match status" value="1"/>
</dbReference>
<keyword evidence="8" id="KW-0732">Signal</keyword>
<comment type="caution">
    <text evidence="10">The sequence shown here is derived from an EMBL/GenBank/DDBJ whole genome shotgun (WGS) entry which is preliminary data.</text>
</comment>
<proteinExistence type="inferred from homology"/>
<evidence type="ECO:0000256" key="4">
    <source>
        <dbReference type="ARBA" id="ARBA00023277"/>
    </source>
</evidence>
<evidence type="ECO:0000256" key="1">
    <source>
        <dbReference type="ARBA" id="ARBA00009865"/>
    </source>
</evidence>
<feature type="chain" id="PRO_5018996640" description="F5/8 type C domain-containing protein" evidence="8">
    <location>
        <begin position="20"/>
        <end position="1133"/>
    </location>
</feature>
<evidence type="ECO:0000256" key="8">
    <source>
        <dbReference type="SAM" id="SignalP"/>
    </source>
</evidence>
<sequence>MKKIFFFAFFALVMGTGSAQSLKKHQVAHALNPLLPGYFADPTIKKIGDTYYIYATTDGNGWGAGPSQVWTSTDFKNWTIQPMNWPNTHWYWAPDMTKGYDGRYYLYYSQPVEIFGAVSDTPTGPWQSLADHNKSIIPNYMIPGVITLDGQTFTDRDGRIYMYWGTWGIYPDHGCAVGLMRQDMKSFEKIELIPNTVAKEFFEAPYMFERRGIYYMMYSSGHCEDHTYRVQYVKSKVGPMGPFEYPTANPILVTNDDGTIHGPGHHSVLEEGGRYYIVYHRHNNPHSGGGFHRQIAVDELFFTPEGDIQKIAPTHQGITDLIKSKTDPEDRAFGKPVTTSSFYNDDFRPSFLVDDNNGTLWRAKDNHQPAWLMIDLEKITAIQTVAIQFEYPTYAYQYRIETSTDAKNWVTYEDQSQNNRWASPVLSHGKAVARYVRVQVLNTQLAGLPRGVWNIKVYDKALKQETIWSAPQNMAPIDTTFGSLVHLDALDYKEGERITTIHNKGILKGSFKSEKPVYVKNYQGKKAFFLNGSTSLRSTFAVPQSLAGNSPYTVSMRINNPLIDRFENVVAWSKGNQDISKAIFGYGADAQRGAVIHGAWPDMGFKRLPVADQWHHIIISFDGYMERIYVDGQLQQEENRMLFVNPADNFVVGASDLLDQHFSGYLADFKVANVDLSATLLKEKNAFYPPENRSFVIQTDDLAIGKINKIRNQGFSSHHDIMIKQGEVLLQGNRTAMKMDELKDSVLSCIITQPSHTLVFDWFDGQAWNHGLAVHDQGKTVFYNNGKHTPVKQMNKLLQIKKNQVELKHAVHFFSAYPEKFSLDQVHENYQIWKAKSATDLKDYVPVTAGKPSWINDSNLFVQIVGDRSGLVYLFSTEHYHSGWIQEPYHLFDQAHLGKTISVFAKDEFGNVSKALVIDIPKSKPPLIAPSVNQIFSLGQKEISYWDAYQAGAYPDSTQVRINGVGGQWTLGSKHTKWGDKALLPPFVYKELEGDFTIQVYVKDVAGLAAKNRMSSEAGIMIQAGEQSNSYINNTVLTGWNLGNLARSIGHQTHQEGNNGTGLQFFPYLQVQKIGDYFFLRSSQDGISWIDLPNTPFLRTDWAGQKLRVGLYQIATNNQDGYGLFEDIRIWQY</sequence>
<dbReference type="Gene3D" id="2.60.120.200">
    <property type="match status" value="1"/>
</dbReference>
<keyword evidence="4" id="KW-0119">Carbohydrate metabolism</keyword>
<dbReference type="EMBL" id="RBWS01000024">
    <property type="protein sequence ID" value="RKO68922.1"/>
    <property type="molecule type" value="Genomic_DNA"/>
</dbReference>
<dbReference type="Pfam" id="PF13385">
    <property type="entry name" value="Laminin_G_3"/>
    <property type="match status" value="1"/>
</dbReference>
<dbReference type="OrthoDB" id="9803461at2"/>
<evidence type="ECO:0000256" key="7">
    <source>
        <dbReference type="PIRSR" id="PIRSR606710-2"/>
    </source>
</evidence>
<evidence type="ECO:0000256" key="5">
    <source>
        <dbReference type="ARBA" id="ARBA00023295"/>
    </source>
</evidence>
<gene>
    <name evidence="10" type="ORF">D7322_24325</name>
</gene>
<keyword evidence="2" id="KW-0624">Polysaccharide degradation</keyword>
<evidence type="ECO:0000256" key="3">
    <source>
        <dbReference type="ARBA" id="ARBA00022801"/>
    </source>
</evidence>
<dbReference type="SUPFAM" id="SSF49899">
    <property type="entry name" value="Concanavalin A-like lectins/glucanases"/>
    <property type="match status" value="1"/>
</dbReference>
<dbReference type="Gene3D" id="2.60.120.260">
    <property type="entry name" value="Galactose-binding domain-like"/>
    <property type="match status" value="1"/>
</dbReference>
<dbReference type="Pfam" id="PF04616">
    <property type="entry name" value="Glyco_hydro_43"/>
    <property type="match status" value="1"/>
</dbReference>
<dbReference type="RefSeq" id="WP_121126791.1">
    <property type="nucleotide sequence ID" value="NZ_RBWS01000024.1"/>
</dbReference>
<evidence type="ECO:0000313" key="10">
    <source>
        <dbReference type="EMBL" id="RKO68922.1"/>
    </source>
</evidence>
<evidence type="ECO:0000313" key="11">
    <source>
        <dbReference type="Proteomes" id="UP000282423"/>
    </source>
</evidence>
<dbReference type="InterPro" id="IPR023296">
    <property type="entry name" value="Glyco_hydro_beta-prop_sf"/>
</dbReference>
<comment type="similarity">
    <text evidence="1">Belongs to the glycosyl hydrolase 43 family.</text>
</comment>
<dbReference type="InterPro" id="IPR006710">
    <property type="entry name" value="Glyco_hydro_43"/>
</dbReference>
<dbReference type="InterPro" id="IPR000421">
    <property type="entry name" value="FA58C"/>
</dbReference>
<feature type="site" description="Important for catalytic activity, responsible for pKa modulation of the active site Glu and correct orientation of both the proton donor and substrate" evidence="7">
    <location>
        <position position="149"/>
    </location>
</feature>
<dbReference type="GO" id="GO:0045493">
    <property type="term" value="P:xylan catabolic process"/>
    <property type="evidence" value="ECO:0007669"/>
    <property type="project" value="UniProtKB-KW"/>
</dbReference>
<dbReference type="Proteomes" id="UP000282423">
    <property type="component" value="Unassembled WGS sequence"/>
</dbReference>
<dbReference type="InterPro" id="IPR052176">
    <property type="entry name" value="Glycosyl_Hydrlase_43_Enz"/>
</dbReference>
<evidence type="ECO:0000256" key="2">
    <source>
        <dbReference type="ARBA" id="ARBA00022651"/>
    </source>
</evidence>
<dbReference type="Pfam" id="PF00754">
    <property type="entry name" value="F5_F8_type_C"/>
    <property type="match status" value="1"/>
</dbReference>
<accession>A0A420VRG4</accession>
<dbReference type="InterPro" id="IPR013320">
    <property type="entry name" value="ConA-like_dom_sf"/>
</dbReference>
<dbReference type="SUPFAM" id="SSF75005">
    <property type="entry name" value="Arabinanase/levansucrase/invertase"/>
    <property type="match status" value="1"/>
</dbReference>
<dbReference type="SUPFAM" id="SSF49785">
    <property type="entry name" value="Galactose-binding domain-like"/>
    <property type="match status" value="1"/>
</dbReference>
<dbReference type="AlphaFoldDB" id="A0A420VRG4"/>
<dbReference type="PANTHER" id="PTHR43772">
    <property type="entry name" value="ENDO-1,4-BETA-XYLANASE"/>
    <property type="match status" value="1"/>
</dbReference>
<dbReference type="GO" id="GO:0004553">
    <property type="term" value="F:hydrolase activity, hydrolyzing O-glycosyl compounds"/>
    <property type="evidence" value="ECO:0007669"/>
    <property type="project" value="InterPro"/>
</dbReference>
<name>A0A420VRG4_9SPHI</name>